<dbReference type="AlphaFoldDB" id="A0A8H5H7Q5"/>
<feature type="region of interest" description="Disordered" evidence="6">
    <location>
        <begin position="231"/>
        <end position="259"/>
    </location>
</feature>
<dbReference type="SUPFAM" id="SSF50104">
    <property type="entry name" value="Translation proteins SH3-like domain"/>
    <property type="match status" value="1"/>
</dbReference>
<dbReference type="PANTHER" id="PTHR11125:SF7">
    <property type="entry name" value="TRANSCRIPTION ELONGATION FACTOR SPT5"/>
    <property type="match status" value="1"/>
</dbReference>
<evidence type="ECO:0000259" key="7">
    <source>
        <dbReference type="SMART" id="SM00739"/>
    </source>
</evidence>
<gene>
    <name evidence="8" type="ORF">D9615_007593</name>
</gene>
<name>A0A8H5H7Q5_9AGAR</name>
<evidence type="ECO:0000256" key="4">
    <source>
        <dbReference type="ARBA" id="ARBA00029865"/>
    </source>
</evidence>
<dbReference type="InterPro" id="IPR014722">
    <property type="entry name" value="Rib_uL2_dom2"/>
</dbReference>
<feature type="compositionally biased region" description="Polar residues" evidence="6">
    <location>
        <begin position="243"/>
        <end position="252"/>
    </location>
</feature>
<dbReference type="Gene3D" id="3.30.70.940">
    <property type="entry name" value="NusG, N-terminal domain"/>
    <property type="match status" value="1"/>
</dbReference>
<dbReference type="GO" id="GO:0032784">
    <property type="term" value="P:regulation of DNA-templated transcription elongation"/>
    <property type="evidence" value="ECO:0007669"/>
    <property type="project" value="InterPro"/>
</dbReference>
<comment type="similarity">
    <text evidence="1">Belongs to the SPT5 family.</text>
</comment>
<sequence length="732" mass="81225">MNDVRQFLSLEAAVDDSESEDEYDEEEQDDFFQHDCEPIAGDKSRSHQLLLRETTRVEGDTEWDSLLDRARSRAQTYTPHLRSSLPNSEAFPSITMGEARLWRVAVKPGREEATAFLLMEKIIRAGEQDQGIKSIIGRVSRPGWIVVEANSASDVRELCQGVTDVFGKQIHVIEPEDGPSCLKEANLFTPATPSWIRLTKQPYRGDLAYVNEVGVGEADVLVVPRLKLQRRSSAGHAKRKRGSTISAQPGQKKSTRPEQALFDHEKVREIFGDKAVQRKNQTYVFKGNEYLDGYLWLQTDEYYPEAATPTPEELSLFQHSKSISKEFLQRTLEVMGAVSLRLGDRVKVAEGEAQGAFGVVQNIVGNEADVHLSSEDVQLTLPVKNLRKNIRIGDEVIVRAGPHAGVTGWVITSGDTVLVYDHKTAREVGPFLPVFINFIVSSHAIDFFEASFIMRPLSLDPGQSQARTRDNLKVQPDPNLRFVGRHVRVIGSGHGLKDYEGIVKSIEVDNYALVEISATMRQQRLPLSKLASRNDPTLTPLNVDGAATATNLESSGSRTIAIRPSSLPLVPSTPLPPALTGVLSPAWDPTSSSPDSSSSFPYNPWMESPLLAGKRIKVRFQGTKAVLRDPGWKSGDYEGRFGIWTGTEGSSAQVSVGLHSTLTVPEKYVRPVRPSIKGQNVIVIGDDHDLWKGEEFYVITFSAEQCIVRRRHGKIDPKDRLYLDTNTLAVVL</sequence>
<evidence type="ECO:0000313" key="9">
    <source>
        <dbReference type="Proteomes" id="UP000565441"/>
    </source>
</evidence>
<dbReference type="SMART" id="SM00739">
    <property type="entry name" value="KOW"/>
    <property type="match status" value="2"/>
</dbReference>
<feature type="compositionally biased region" description="Acidic residues" evidence="6">
    <location>
        <begin position="13"/>
        <end position="27"/>
    </location>
</feature>
<dbReference type="InterPro" id="IPR005824">
    <property type="entry name" value="KOW"/>
</dbReference>
<dbReference type="PANTHER" id="PTHR11125">
    <property type="entry name" value="SUPPRESSOR OF TY 5"/>
    <property type="match status" value="1"/>
</dbReference>
<evidence type="ECO:0000256" key="3">
    <source>
        <dbReference type="ARBA" id="ARBA00024691"/>
    </source>
</evidence>
<evidence type="ECO:0000256" key="1">
    <source>
        <dbReference type="ARBA" id="ARBA00006956"/>
    </source>
</evidence>
<dbReference type="InterPro" id="IPR008991">
    <property type="entry name" value="Translation_prot_SH3-like_sf"/>
</dbReference>
<dbReference type="GO" id="GO:0006368">
    <property type="term" value="P:transcription elongation by RNA polymerase II"/>
    <property type="evidence" value="ECO:0007669"/>
    <property type="project" value="TreeGrafter"/>
</dbReference>
<proteinExistence type="inferred from homology"/>
<dbReference type="GO" id="GO:0003729">
    <property type="term" value="F:mRNA binding"/>
    <property type="evidence" value="ECO:0007669"/>
    <property type="project" value="TreeGrafter"/>
</dbReference>
<feature type="domain" description="KOW" evidence="7">
    <location>
        <begin position="339"/>
        <end position="366"/>
    </location>
</feature>
<organism evidence="8 9">
    <name type="scientific">Tricholomella constricta</name>
    <dbReference type="NCBI Taxonomy" id="117010"/>
    <lineage>
        <taxon>Eukaryota</taxon>
        <taxon>Fungi</taxon>
        <taxon>Dikarya</taxon>
        <taxon>Basidiomycota</taxon>
        <taxon>Agaricomycotina</taxon>
        <taxon>Agaricomycetes</taxon>
        <taxon>Agaricomycetidae</taxon>
        <taxon>Agaricales</taxon>
        <taxon>Tricholomatineae</taxon>
        <taxon>Lyophyllaceae</taxon>
        <taxon>Tricholomella</taxon>
    </lineage>
</organism>
<dbReference type="Gene3D" id="2.30.30.30">
    <property type="match status" value="1"/>
</dbReference>
<dbReference type="Pfam" id="PF03439">
    <property type="entry name" value="Spt5-NGN"/>
    <property type="match status" value="1"/>
</dbReference>
<feature type="domain" description="KOW" evidence="7">
    <location>
        <begin position="389"/>
        <end position="416"/>
    </location>
</feature>
<dbReference type="InterPro" id="IPR036735">
    <property type="entry name" value="NGN_dom_sf"/>
</dbReference>
<protein>
    <recommendedName>
        <fullName evidence="4">Chromatin elongation factor SPT5</fullName>
    </recommendedName>
    <alternativeName>
        <fullName evidence="5">Chromatin elongation factor spt5</fullName>
    </alternativeName>
</protein>
<comment type="caution">
    <text evidence="8">The sequence shown here is derived from an EMBL/GenBank/DDBJ whole genome shotgun (WGS) entry which is preliminary data.</text>
</comment>
<keyword evidence="2" id="KW-0804">Transcription</keyword>
<accession>A0A8H5H7Q5</accession>
<evidence type="ECO:0000256" key="6">
    <source>
        <dbReference type="SAM" id="MobiDB-lite"/>
    </source>
</evidence>
<evidence type="ECO:0000313" key="8">
    <source>
        <dbReference type="EMBL" id="KAF5378194.1"/>
    </source>
</evidence>
<dbReference type="GO" id="GO:0032044">
    <property type="term" value="C:DSIF complex"/>
    <property type="evidence" value="ECO:0007669"/>
    <property type="project" value="TreeGrafter"/>
</dbReference>
<dbReference type="Proteomes" id="UP000565441">
    <property type="component" value="Unassembled WGS sequence"/>
</dbReference>
<evidence type="ECO:0000256" key="5">
    <source>
        <dbReference type="ARBA" id="ARBA00031006"/>
    </source>
</evidence>
<dbReference type="EMBL" id="JAACJP010000021">
    <property type="protein sequence ID" value="KAF5378194.1"/>
    <property type="molecule type" value="Genomic_DNA"/>
</dbReference>
<reference evidence="8 9" key="1">
    <citation type="journal article" date="2020" name="ISME J.">
        <title>Uncovering the hidden diversity of litter-decomposition mechanisms in mushroom-forming fungi.</title>
        <authorList>
            <person name="Floudas D."/>
            <person name="Bentzer J."/>
            <person name="Ahren D."/>
            <person name="Johansson T."/>
            <person name="Persson P."/>
            <person name="Tunlid A."/>
        </authorList>
    </citation>
    <scope>NUCLEOTIDE SEQUENCE [LARGE SCALE GENOMIC DNA]</scope>
    <source>
        <strain evidence="8 9">CBS 661.87</strain>
    </source>
</reference>
<evidence type="ECO:0000256" key="2">
    <source>
        <dbReference type="ARBA" id="ARBA00023163"/>
    </source>
</evidence>
<dbReference type="InterPro" id="IPR039659">
    <property type="entry name" value="SPT5"/>
</dbReference>
<keyword evidence="9" id="KW-1185">Reference proteome</keyword>
<dbReference type="InterPro" id="IPR005100">
    <property type="entry name" value="NGN-domain"/>
</dbReference>
<feature type="region of interest" description="Disordered" evidence="6">
    <location>
        <begin position="1"/>
        <end position="27"/>
    </location>
</feature>
<dbReference type="OrthoDB" id="3048815at2759"/>
<dbReference type="GO" id="GO:0006357">
    <property type="term" value="P:regulation of transcription by RNA polymerase II"/>
    <property type="evidence" value="ECO:0007669"/>
    <property type="project" value="InterPro"/>
</dbReference>
<comment type="function">
    <text evidence="3">The SPT4-SPT5 complex mediates both activation and inhibition of transcription elongation, and plays a role in pre-mRNA processing. This complex seems to be important for the stability of the RNA polymerase II elongation machinery on the chromatin template but not for the inherent ability of this machinery to translocate down the gene.</text>
</comment>